<dbReference type="EMBL" id="HBIZ01020722">
    <property type="protein sequence ID" value="CAE0760451.1"/>
    <property type="molecule type" value="Transcribed_RNA"/>
</dbReference>
<comment type="catalytic activity">
    <reaction evidence="5">
        <text>[3Fe-4S](1+)-[protein] + Fe(2+)-[Dph3] = [3Fe-4S](0)-[protein] + Fe(3+)-[Dph3]</text>
        <dbReference type="Rhea" id="RHEA:71235"/>
        <dbReference type="Rhea" id="RHEA-COMP:17996"/>
        <dbReference type="Rhea" id="RHEA-COMP:17997"/>
        <dbReference type="Rhea" id="RHEA-COMP:18002"/>
        <dbReference type="Rhea" id="RHEA-COMP:18003"/>
        <dbReference type="ChEBI" id="CHEBI:29033"/>
        <dbReference type="ChEBI" id="CHEBI:29034"/>
        <dbReference type="ChEBI" id="CHEBI:33751"/>
        <dbReference type="ChEBI" id="CHEBI:47402"/>
        <dbReference type="ChEBI" id="CHEBI:83228"/>
    </reaction>
</comment>
<evidence type="ECO:0000256" key="2">
    <source>
        <dbReference type="ARBA" id="ARBA00022723"/>
    </source>
</evidence>
<organism evidence="10">
    <name type="scientific">Chrysotila carterae</name>
    <name type="common">Marine alga</name>
    <name type="synonym">Syracosphaera carterae</name>
    <dbReference type="NCBI Taxonomy" id="13221"/>
    <lineage>
        <taxon>Eukaryota</taxon>
        <taxon>Haptista</taxon>
        <taxon>Haptophyta</taxon>
        <taxon>Prymnesiophyceae</taxon>
        <taxon>Isochrysidales</taxon>
        <taxon>Isochrysidaceae</taxon>
        <taxon>Chrysotila</taxon>
    </lineage>
</organism>
<accession>A0A7S4EXU1</accession>
<evidence type="ECO:0000256" key="3">
    <source>
        <dbReference type="ARBA" id="ARBA00023004"/>
    </source>
</evidence>
<dbReference type="PANTHER" id="PTHR21454:SF31">
    <property type="entry name" value="DIPHTHAMIDE BIOSYNTHESIS PROTEIN 3"/>
    <property type="match status" value="1"/>
</dbReference>
<comment type="pathway">
    <text evidence="1">Protein modification; peptidyl-diphthamide biosynthesis.</text>
</comment>
<protein>
    <recommendedName>
        <fullName evidence="6">Diphthamide biosynthesis protein 3</fullName>
    </recommendedName>
</protein>
<dbReference type="SUPFAM" id="SSF144217">
    <property type="entry name" value="CSL zinc finger"/>
    <property type="match status" value="1"/>
</dbReference>
<feature type="region of interest" description="Disordered" evidence="8">
    <location>
        <begin position="1"/>
        <end position="49"/>
    </location>
</feature>
<gene>
    <name evidence="10" type="ORF">PCAR00345_LOCUS13063</name>
</gene>
<dbReference type="Pfam" id="PF05207">
    <property type="entry name" value="Zn_ribbon_CSL"/>
    <property type="match status" value="1"/>
</dbReference>
<dbReference type="PROSITE" id="PS51074">
    <property type="entry name" value="DPH_MB"/>
    <property type="match status" value="1"/>
</dbReference>
<dbReference type="Gene3D" id="3.10.660.10">
    <property type="entry name" value="DPH Zinc finger"/>
    <property type="match status" value="1"/>
</dbReference>
<dbReference type="AlphaFoldDB" id="A0A7S4EXU1"/>
<keyword evidence="2" id="KW-0479">Metal-binding</keyword>
<evidence type="ECO:0000313" key="10">
    <source>
        <dbReference type="EMBL" id="CAE0760451.1"/>
    </source>
</evidence>
<dbReference type="GO" id="GO:0046872">
    <property type="term" value="F:metal ion binding"/>
    <property type="evidence" value="ECO:0007669"/>
    <property type="project" value="UniProtKB-KW"/>
</dbReference>
<comment type="catalytic activity">
    <reaction evidence="7">
        <text>2 [3Fe-4S](0)-[protein] + 2 Fe(2+)-[Dph3] + NADH = 2 [4Fe-4S](1+)-[protein] + 2 [Dph3] + NAD(+) + H(+)</text>
        <dbReference type="Rhea" id="RHEA:71239"/>
        <dbReference type="Rhea" id="RHEA-COMP:17997"/>
        <dbReference type="Rhea" id="RHEA-COMP:17998"/>
        <dbReference type="Rhea" id="RHEA-COMP:18001"/>
        <dbReference type="Rhea" id="RHEA-COMP:18002"/>
        <dbReference type="ChEBI" id="CHEBI:15378"/>
        <dbReference type="ChEBI" id="CHEBI:29033"/>
        <dbReference type="ChEBI" id="CHEBI:33723"/>
        <dbReference type="ChEBI" id="CHEBI:47402"/>
        <dbReference type="ChEBI" id="CHEBI:57540"/>
        <dbReference type="ChEBI" id="CHEBI:57945"/>
        <dbReference type="ChEBI" id="CHEBI:83228"/>
    </reaction>
</comment>
<keyword evidence="3" id="KW-0408">Iron</keyword>
<comment type="similarity">
    <text evidence="4">Belongs to the DPH3 family.</text>
</comment>
<evidence type="ECO:0000259" key="9">
    <source>
        <dbReference type="PROSITE" id="PS51074"/>
    </source>
</evidence>
<dbReference type="PANTHER" id="PTHR21454">
    <property type="entry name" value="DPH3 HOMOLOG-RELATED"/>
    <property type="match status" value="1"/>
</dbReference>
<evidence type="ECO:0000256" key="7">
    <source>
        <dbReference type="ARBA" id="ARBA00048125"/>
    </source>
</evidence>
<sequence>MTGTSTVVLQQSDDGRESSQQGQPDSVIKLKTGPSEIDPKGASSQPPSASAAAAAAAAVVSVYEEVPFADLEFVEDDGMYYYECPCGDMFELSVEQVARGEEIARCPSCSLAIRVIYPQAQPEGK</sequence>
<dbReference type="InterPro" id="IPR036671">
    <property type="entry name" value="DPH_MB_sf"/>
</dbReference>
<reference evidence="10" key="1">
    <citation type="submission" date="2021-01" db="EMBL/GenBank/DDBJ databases">
        <authorList>
            <person name="Corre E."/>
            <person name="Pelletier E."/>
            <person name="Niang G."/>
            <person name="Scheremetjew M."/>
            <person name="Finn R."/>
            <person name="Kale V."/>
            <person name="Holt S."/>
            <person name="Cochrane G."/>
            <person name="Meng A."/>
            <person name="Brown T."/>
            <person name="Cohen L."/>
        </authorList>
    </citation>
    <scope>NUCLEOTIDE SEQUENCE</scope>
    <source>
        <strain evidence="10">CCMP645</strain>
    </source>
</reference>
<evidence type="ECO:0000256" key="6">
    <source>
        <dbReference type="ARBA" id="ARBA00041070"/>
    </source>
</evidence>
<evidence type="ECO:0000256" key="5">
    <source>
        <dbReference type="ARBA" id="ARBA00036267"/>
    </source>
</evidence>
<evidence type="ECO:0000256" key="1">
    <source>
        <dbReference type="ARBA" id="ARBA00005156"/>
    </source>
</evidence>
<feature type="domain" description="DPH-type MB" evidence="9">
    <location>
        <begin position="62"/>
        <end position="118"/>
    </location>
</feature>
<dbReference type="InterPro" id="IPR044248">
    <property type="entry name" value="DPH3/4-like"/>
</dbReference>
<proteinExistence type="inferred from homology"/>
<evidence type="ECO:0000256" key="8">
    <source>
        <dbReference type="SAM" id="MobiDB-lite"/>
    </source>
</evidence>
<dbReference type="InterPro" id="IPR007872">
    <property type="entry name" value="DPH_MB_dom"/>
</dbReference>
<dbReference type="GO" id="GO:0017183">
    <property type="term" value="P:protein histidyl modification to diphthamide"/>
    <property type="evidence" value="ECO:0007669"/>
    <property type="project" value="InterPro"/>
</dbReference>
<feature type="compositionally biased region" description="Polar residues" evidence="8">
    <location>
        <begin position="1"/>
        <end position="24"/>
    </location>
</feature>
<name>A0A7S4EXU1_CHRCT</name>
<evidence type="ECO:0000256" key="4">
    <source>
        <dbReference type="ARBA" id="ARBA00024032"/>
    </source>
</evidence>